<protein>
    <recommendedName>
        <fullName evidence="6">Mannosyl-glycoprotein endo-beta-N-acetylglucosaminidase</fullName>
    </recommendedName>
</protein>
<dbReference type="EMBL" id="AP028055">
    <property type="protein sequence ID" value="BEG97936.1"/>
    <property type="molecule type" value="Genomic_DNA"/>
</dbReference>
<gene>
    <name evidence="4" type="ORF">BSYN_02010</name>
</gene>
<keyword evidence="5" id="KW-1185">Reference proteome</keyword>
<organism evidence="4 5">
    <name type="scientific">Bacteroides sedimenti</name>
    <dbReference type="NCBI Taxonomy" id="2136147"/>
    <lineage>
        <taxon>Bacteria</taxon>
        <taxon>Pseudomonadati</taxon>
        <taxon>Bacteroidota</taxon>
        <taxon>Bacteroidia</taxon>
        <taxon>Bacteroidales</taxon>
        <taxon>Bacteroidaceae</taxon>
        <taxon>Bacteroides</taxon>
    </lineage>
</organism>
<dbReference type="InterPro" id="IPR032979">
    <property type="entry name" value="ENGase"/>
</dbReference>
<sequence>MKNLNHLRNSNIKFITMRKKNFFLVALALSLCTRIGAQTAGEYFNWSGQEPYQLLEMFRNGVPTSMGDLKDLEFKRSHVRVKSVITDKAGQLDKTIDPRRSIFFNCPIGASGSPLTAMPSGRFDDDVFSMWQYVKIHGNWSNNWFCAPAAYTDAAHKHGTAVLSTWGIPWNWQYSSGQTLESDSKAYFIDMLTKKDAQGNFVYAEPLINLLMYFGMDGINYNSEFYLFQEKATLLQQFHEKLYQIAAQKGFNSFHVGWYDGINNEGNMQYIDYLGYHNNKWYCNELNNNKVSDAFMLNYNWGETKLTDTEKTASELMTPNGAYDVYAGCWIVNLQQAWTAIDNHKGVSIGLWGEHKQNRVFQHRDGLDEKSMQNNYQQRLEYVFTGGNQTPLWHLPIFSGANLQDNSTLKSFHGMSKFVTERSTVQGTLPFATNFILGNGMFYKVNGEKTYSSWYNLSAQDMCPTYRWLIQDAAGQETKDIKAQYSFADAWVGGTCLSLSGVVKTTPANVHLYRSDLTVGTGATARLVYKITNGTVGQSSNLRLVVKKNAETDWTEFSLGNIAKTGWNEVELPLTGFNAGDKITAIGLRVQGASEVASYEALIGELKLYDATRTSVNAPTDVTIEYSNETNKHLDAKMFWKMTPSVTPSNPNALVYNDEVNVAYFEVFTKEGTVEKQIARTASWAHYVPAIPLSDNQKEIQIGIRAVSTDLVTKSAITWKTIVRNPSAPVEAEKDLYCEAINDPKAEGAATALTNRFVETASTTGAVRNLSFTGGTNATNGYFAYLGDDKAFDVTPGSTFTFKALATNRSDGMKYCKYTIYADWNCDGIFDPTAGEIAAAGGTDRKGDDAVANLSTQIKVPANATPGVTRFRVRYSDAWFPQPGPCGLAQKGYTVDFQMNVLSATGIESASSDAPSFYPNPVVDVVTFNNVDQVKIYNTAGVLVKSLEGEISSVNLSNLEKGIYIVKMGKNGVVKNSRLFKK</sequence>
<dbReference type="PANTHER" id="PTHR13246:SF1">
    <property type="entry name" value="CYTOSOLIC ENDO-BETA-N-ACETYLGLUCOSAMINIDASE"/>
    <property type="match status" value="1"/>
</dbReference>
<dbReference type="InterPro" id="IPR005201">
    <property type="entry name" value="TIM_ENGase"/>
</dbReference>
<evidence type="ECO:0000259" key="2">
    <source>
        <dbReference type="Pfam" id="PF18962"/>
    </source>
</evidence>
<dbReference type="Gene3D" id="2.60.120.260">
    <property type="entry name" value="Galactose-binding domain-like"/>
    <property type="match status" value="1"/>
</dbReference>
<reference evidence="4 5" key="1">
    <citation type="submission" date="2023-04" db="EMBL/GenBank/DDBJ databases">
        <title>Draft genome sequence of acteroides sedimenti strain YN3PY1.</title>
        <authorList>
            <person name="Yoshida N."/>
        </authorList>
    </citation>
    <scope>NUCLEOTIDE SEQUENCE [LARGE SCALE GENOMIC DNA]</scope>
    <source>
        <strain evidence="4 5">YN3PY1</strain>
    </source>
</reference>
<feature type="domain" description="GEVED" evidence="3">
    <location>
        <begin position="818"/>
        <end position="900"/>
    </location>
</feature>
<dbReference type="InterPro" id="IPR026444">
    <property type="entry name" value="Secre_tail"/>
</dbReference>
<feature type="domain" description="Cytosolic endo-beta-N-acetylglucosaminidase TIM barrel" evidence="1">
    <location>
        <begin position="122"/>
        <end position="441"/>
    </location>
</feature>
<dbReference type="PANTHER" id="PTHR13246">
    <property type="entry name" value="ENDO BETA N-ACETYLGLUCOSAMINIDASE"/>
    <property type="match status" value="1"/>
</dbReference>
<evidence type="ECO:0000313" key="5">
    <source>
        <dbReference type="Proteomes" id="UP001496674"/>
    </source>
</evidence>
<dbReference type="NCBIfam" id="TIGR04183">
    <property type="entry name" value="Por_Secre_tail"/>
    <property type="match status" value="1"/>
</dbReference>
<evidence type="ECO:0000259" key="3">
    <source>
        <dbReference type="Pfam" id="PF20009"/>
    </source>
</evidence>
<evidence type="ECO:0008006" key="6">
    <source>
        <dbReference type="Google" id="ProtNLM"/>
    </source>
</evidence>
<dbReference type="Gene3D" id="3.20.20.80">
    <property type="entry name" value="Glycosidases"/>
    <property type="match status" value="1"/>
</dbReference>
<dbReference type="Proteomes" id="UP001496674">
    <property type="component" value="Chromosome"/>
</dbReference>
<evidence type="ECO:0000313" key="4">
    <source>
        <dbReference type="EMBL" id="BEG97936.1"/>
    </source>
</evidence>
<accession>A0ABM8ID89</accession>
<proteinExistence type="predicted"/>
<feature type="domain" description="Secretion system C-terminal sorting" evidence="2">
    <location>
        <begin position="918"/>
        <end position="972"/>
    </location>
</feature>
<evidence type="ECO:0000259" key="1">
    <source>
        <dbReference type="Pfam" id="PF03644"/>
    </source>
</evidence>
<dbReference type="InterPro" id="IPR045474">
    <property type="entry name" value="GEVED"/>
</dbReference>
<dbReference type="Pfam" id="PF20009">
    <property type="entry name" value="GEVED"/>
    <property type="match status" value="1"/>
</dbReference>
<name>A0ABM8ID89_9BACE</name>
<dbReference type="Pfam" id="PF18962">
    <property type="entry name" value="Por_Secre_tail"/>
    <property type="match status" value="1"/>
</dbReference>
<dbReference type="Pfam" id="PF03644">
    <property type="entry name" value="Glyco_hydro_85"/>
    <property type="match status" value="1"/>
</dbReference>